<organism evidence="1 2">
    <name type="scientific">Pseudoxanthomonas indica</name>
    <dbReference type="NCBI Taxonomy" id="428993"/>
    <lineage>
        <taxon>Bacteria</taxon>
        <taxon>Pseudomonadati</taxon>
        <taxon>Pseudomonadota</taxon>
        <taxon>Gammaproteobacteria</taxon>
        <taxon>Lysobacterales</taxon>
        <taxon>Lysobacteraceae</taxon>
        <taxon>Pseudoxanthomonas</taxon>
    </lineage>
</organism>
<evidence type="ECO:0000313" key="1">
    <source>
        <dbReference type="EMBL" id="SKC65112.1"/>
    </source>
</evidence>
<reference evidence="1 2" key="1">
    <citation type="submission" date="2017-02" db="EMBL/GenBank/DDBJ databases">
        <authorList>
            <person name="Peterson S.W."/>
        </authorList>
    </citation>
    <scope>NUCLEOTIDE SEQUENCE [LARGE SCALE GENOMIC DNA]</scope>
    <source>
        <strain evidence="1 2">P15</strain>
    </source>
</reference>
<protein>
    <recommendedName>
        <fullName evidence="3">DUF1579 domain-containing protein</fullName>
    </recommendedName>
</protein>
<proteinExistence type="predicted"/>
<sequence>MSQSSIPAPRAGWWPRVLGGYVAGLQRSLVSGEQLIYPAGTRDVIADGRHDFDFLHGRWQVHNVRLRERLVGCTDWDEFQARVDCGPVLDGGGNQEQFVTDWAGGYRGMTLRLYDPHQRQWSLYWANREDGVLEPPVVGRFEHGVGRFFGRDRVHGREVQVRFRWHDIQPDSAHWEQAFSTDRGDTWETNWHMHFSRVAA</sequence>
<dbReference type="Proteomes" id="UP000190341">
    <property type="component" value="Unassembled WGS sequence"/>
</dbReference>
<dbReference type="AlphaFoldDB" id="A0A1T5KMV9"/>
<dbReference type="STRING" id="428993.SAMN06296058_1849"/>
<gene>
    <name evidence="1" type="ORF">SAMN06296058_1849</name>
</gene>
<accession>A0A1T5KMV9</accession>
<keyword evidence="2" id="KW-1185">Reference proteome</keyword>
<dbReference type="RefSeq" id="WP_217698656.1">
    <property type="nucleotide sequence ID" value="NZ_BMCL01000002.1"/>
</dbReference>
<evidence type="ECO:0000313" key="2">
    <source>
        <dbReference type="Proteomes" id="UP000190341"/>
    </source>
</evidence>
<evidence type="ECO:0008006" key="3">
    <source>
        <dbReference type="Google" id="ProtNLM"/>
    </source>
</evidence>
<name>A0A1T5KMV9_9GAMM</name>
<dbReference type="EMBL" id="FUZV01000001">
    <property type="protein sequence ID" value="SKC65112.1"/>
    <property type="molecule type" value="Genomic_DNA"/>
</dbReference>